<dbReference type="PANTHER" id="PTHR46500:SF1">
    <property type="entry name" value="CILIA- AND FLAGELLA-ASSOCIATED PROTEIN 221"/>
    <property type="match status" value="1"/>
</dbReference>
<dbReference type="AlphaFoldDB" id="A0ABD0KGG9"/>
<proteinExistence type="predicted"/>
<feature type="region of interest" description="Disordered" evidence="1">
    <location>
        <begin position="235"/>
        <end position="260"/>
    </location>
</feature>
<accession>A0ABD0KGG9</accession>
<gene>
    <name evidence="2" type="ORF">BaRGS_00022527</name>
</gene>
<evidence type="ECO:0000313" key="2">
    <source>
        <dbReference type="EMBL" id="KAK7486204.1"/>
    </source>
</evidence>
<sequence length="584" mass="66138">EKTLTQIAKEKPEVLDPRCVSPLDRCRHKRKVKPGVKQPQPPNVIEYKGLQFPANLESPAAVAQVLNQEPGKLKAKDLRDTMLKQDALGTSTRQAKEARFEHAVRQSVYEERQNQLRWQVKVGDEQISNRQRSLILDARRKAYSHYKYNRREDPVAEDEYGRQKTSVKFRRTFRDAVMVAETNVTFDPYNNDTWATRHAALQRFIQAARKVIIRNRAAYKLNSLRSVVLEWSSRKPVNTDEEEEQEAHTTTRLAEEDEDKQKHLHQKLRARSVQRVRFPTYIPPNVKDDMAADALGPVPFEVTQVVVKEKVPFFSLKVPQVYHLQGYRPHAIHDASSGYVPPSLTRPLRVGAQDEVISLPQSQVSPHIDVGVMEGDVTVNDLPSEEEKATPGENLLPSAVPTLAPPDALFRPIEYPPLHIMVEVDSEFHLCPLPRYFRQDYTTSPHAATQRKYLDREDTIRGLMNWKKFPSQGLTSLSNTPTLTNVWVPRWDNTFCTELLPSAVPPLFDGLPPDDAENLTEGGDWDEHVPYSQLTPDMVNAQFSLVDATTIAPEDVKTGGDVFPLGNKMPSTNIPVGAAGPVPR</sequence>
<keyword evidence="3" id="KW-1185">Reference proteome</keyword>
<dbReference type="PANTHER" id="PTHR46500">
    <property type="entry name" value="CILIA- AND FLAGELLA-ASSOCIATED PROTEIN 221"/>
    <property type="match status" value="1"/>
</dbReference>
<dbReference type="EMBL" id="JACVVK020000182">
    <property type="protein sequence ID" value="KAK7486204.1"/>
    <property type="molecule type" value="Genomic_DNA"/>
</dbReference>
<evidence type="ECO:0000256" key="1">
    <source>
        <dbReference type="SAM" id="MobiDB-lite"/>
    </source>
</evidence>
<comment type="caution">
    <text evidence="2">The sequence shown here is derived from an EMBL/GenBank/DDBJ whole genome shotgun (WGS) entry which is preliminary data.</text>
</comment>
<feature type="non-terminal residue" evidence="2">
    <location>
        <position position="1"/>
    </location>
</feature>
<organism evidence="2 3">
    <name type="scientific">Batillaria attramentaria</name>
    <dbReference type="NCBI Taxonomy" id="370345"/>
    <lineage>
        <taxon>Eukaryota</taxon>
        <taxon>Metazoa</taxon>
        <taxon>Spiralia</taxon>
        <taxon>Lophotrochozoa</taxon>
        <taxon>Mollusca</taxon>
        <taxon>Gastropoda</taxon>
        <taxon>Caenogastropoda</taxon>
        <taxon>Sorbeoconcha</taxon>
        <taxon>Cerithioidea</taxon>
        <taxon>Batillariidae</taxon>
        <taxon>Batillaria</taxon>
    </lineage>
</organism>
<reference evidence="2 3" key="1">
    <citation type="journal article" date="2023" name="Sci. Data">
        <title>Genome assembly of the Korean intertidal mud-creeper Batillaria attramentaria.</title>
        <authorList>
            <person name="Patra A.K."/>
            <person name="Ho P.T."/>
            <person name="Jun S."/>
            <person name="Lee S.J."/>
            <person name="Kim Y."/>
            <person name="Won Y.J."/>
        </authorList>
    </citation>
    <scope>NUCLEOTIDE SEQUENCE [LARGE SCALE GENOMIC DNA]</scope>
    <source>
        <strain evidence="2">Wonlab-2016</strain>
    </source>
</reference>
<dbReference type="Proteomes" id="UP001519460">
    <property type="component" value="Unassembled WGS sequence"/>
</dbReference>
<dbReference type="InterPro" id="IPR029676">
    <property type="entry name" value="CFAP221"/>
</dbReference>
<protein>
    <submittedName>
        <fullName evidence="2">Uncharacterized protein</fullName>
    </submittedName>
</protein>
<name>A0ABD0KGG9_9CAEN</name>
<evidence type="ECO:0000313" key="3">
    <source>
        <dbReference type="Proteomes" id="UP001519460"/>
    </source>
</evidence>